<accession>A0A0T7G101</accession>
<dbReference type="PROSITE" id="PS51071">
    <property type="entry name" value="HTH_RPIR"/>
    <property type="match status" value="1"/>
</dbReference>
<dbReference type="InterPro" id="IPR001347">
    <property type="entry name" value="SIS_dom"/>
</dbReference>
<protein>
    <submittedName>
        <fullName evidence="2">Transcriptional regulator, RpiR family</fullName>
    </submittedName>
</protein>
<dbReference type="PANTHER" id="PTHR30514">
    <property type="entry name" value="GLUCOKINASE"/>
    <property type="match status" value="1"/>
</dbReference>
<dbReference type="SUPFAM" id="SSF53697">
    <property type="entry name" value="SIS domain"/>
    <property type="match status" value="1"/>
</dbReference>
<dbReference type="EMBL" id="CCRH01000025">
    <property type="protein sequence ID" value="CDZ40861.1"/>
    <property type="molecule type" value="Genomic_DNA"/>
</dbReference>
<dbReference type="Pfam" id="PF01418">
    <property type="entry name" value="HTH_6"/>
    <property type="match status" value="1"/>
</dbReference>
<evidence type="ECO:0000313" key="2">
    <source>
        <dbReference type="EMBL" id="CDZ40861.1"/>
    </source>
</evidence>
<dbReference type="InterPro" id="IPR009057">
    <property type="entry name" value="Homeodomain-like_sf"/>
</dbReference>
<dbReference type="InterPro" id="IPR036388">
    <property type="entry name" value="WH-like_DNA-bd_sf"/>
</dbReference>
<dbReference type="Gene3D" id="3.40.50.10490">
    <property type="entry name" value="Glucose-6-phosphate isomerase like protein, domain 1"/>
    <property type="match status" value="1"/>
</dbReference>
<evidence type="ECO:0000259" key="1">
    <source>
        <dbReference type="PROSITE" id="PS51071"/>
    </source>
</evidence>
<dbReference type="PANTHER" id="PTHR30514:SF18">
    <property type="entry name" value="RPIR-FAMILY TRANSCRIPTIONAL REGULATOR"/>
    <property type="match status" value="1"/>
</dbReference>
<dbReference type="InterPro" id="IPR046348">
    <property type="entry name" value="SIS_dom_sf"/>
</dbReference>
<dbReference type="InterPro" id="IPR000281">
    <property type="entry name" value="HTH_RpiR"/>
</dbReference>
<reference evidence="2 3" key="1">
    <citation type="submission" date="2014-08" db="EMBL/GenBank/DDBJ databases">
        <authorList>
            <person name="Chen Y.-H."/>
        </authorList>
    </citation>
    <scope>NUCLEOTIDE SEQUENCE [LARGE SCALE GENOMIC DNA]</scope>
</reference>
<name>A0A0T7G101_NEOGA</name>
<dbReference type="GO" id="GO:1901135">
    <property type="term" value="P:carbohydrate derivative metabolic process"/>
    <property type="evidence" value="ECO:0007669"/>
    <property type="project" value="InterPro"/>
</dbReference>
<dbReference type="GO" id="GO:0003700">
    <property type="term" value="F:DNA-binding transcription factor activity"/>
    <property type="evidence" value="ECO:0007669"/>
    <property type="project" value="InterPro"/>
</dbReference>
<dbReference type="AlphaFoldDB" id="A0A0T7G101"/>
<proteinExistence type="predicted"/>
<evidence type="ECO:0000313" key="3">
    <source>
        <dbReference type="Proteomes" id="UP000046176"/>
    </source>
</evidence>
<feature type="domain" description="HTH rpiR-type" evidence="1">
    <location>
        <begin position="40"/>
        <end position="116"/>
    </location>
</feature>
<sequence length="314" mass="34648">MGTSPRQCHGEVVFSVASSGIPPESPRADVLAELPVPKDKSFLYRVRQAIPQMHPAEKRLGEFVCDFPGELASYSAQELAALAHVSKATVTRFIQRLGYENYEEARRHARAERQTGSRLFLTAAADAAAAQSMQAHVAQGVTNLEATFLSISEGQIEAVTEAMIAARKVWVLGFRSSHPFASYLQWQLTQVIEDIVAIPGAGQTLGEHLVSLREDDVVVFFAMRRRIAQVDAILAQLRKSKAKLLYITDEGAAFETSATWHFQCQTLAPGPLFNHTAVMALCHLLITRCLEKAGVEGRKRLRHIETLNEGLDEL</sequence>
<dbReference type="Gene3D" id="1.10.10.10">
    <property type="entry name" value="Winged helix-like DNA-binding domain superfamily/Winged helix DNA-binding domain"/>
    <property type="match status" value="1"/>
</dbReference>
<dbReference type="SUPFAM" id="SSF46689">
    <property type="entry name" value="Homeodomain-like"/>
    <property type="match status" value="1"/>
</dbReference>
<dbReference type="Proteomes" id="UP000046176">
    <property type="component" value="Unassembled WGS sequence"/>
</dbReference>
<organism evidence="2 3">
    <name type="scientific">Neorhizobium galegae bv. officinalis</name>
    <dbReference type="NCBI Taxonomy" id="323656"/>
    <lineage>
        <taxon>Bacteria</taxon>
        <taxon>Pseudomonadati</taxon>
        <taxon>Pseudomonadota</taxon>
        <taxon>Alphaproteobacteria</taxon>
        <taxon>Hyphomicrobiales</taxon>
        <taxon>Rhizobiaceae</taxon>
        <taxon>Rhizobium/Agrobacterium group</taxon>
        <taxon>Neorhizobium</taxon>
    </lineage>
</organism>
<dbReference type="GO" id="GO:0003677">
    <property type="term" value="F:DNA binding"/>
    <property type="evidence" value="ECO:0007669"/>
    <property type="project" value="InterPro"/>
</dbReference>
<gene>
    <name evidence="2" type="ORF">NGAL_HAMBI1145_55990</name>
</gene>
<dbReference type="InterPro" id="IPR047640">
    <property type="entry name" value="RpiR-like"/>
</dbReference>
<dbReference type="GO" id="GO:0097367">
    <property type="term" value="F:carbohydrate derivative binding"/>
    <property type="evidence" value="ECO:0007669"/>
    <property type="project" value="InterPro"/>
</dbReference>
<dbReference type="Pfam" id="PF01380">
    <property type="entry name" value="SIS"/>
    <property type="match status" value="1"/>
</dbReference>